<evidence type="ECO:0000313" key="5">
    <source>
        <dbReference type="Proteomes" id="UP000598174"/>
    </source>
</evidence>
<accession>A0A919J9Q7</accession>
<dbReference type="GO" id="GO:0016747">
    <property type="term" value="F:acyltransferase activity, transferring groups other than amino-acyl groups"/>
    <property type="evidence" value="ECO:0007669"/>
    <property type="project" value="InterPro"/>
</dbReference>
<reference evidence="4" key="1">
    <citation type="submission" date="2021-01" db="EMBL/GenBank/DDBJ databases">
        <title>Whole genome shotgun sequence of Actinoplanes ferrugineus NBRC 15555.</title>
        <authorList>
            <person name="Komaki H."/>
            <person name="Tamura T."/>
        </authorList>
    </citation>
    <scope>NUCLEOTIDE SEQUENCE</scope>
    <source>
        <strain evidence="4">NBRC 15555</strain>
    </source>
</reference>
<dbReference type="RefSeq" id="WP_203822209.1">
    <property type="nucleotide sequence ID" value="NZ_BAAABP010000030.1"/>
</dbReference>
<keyword evidence="1" id="KW-0808">Transferase</keyword>
<dbReference type="CDD" id="cd04301">
    <property type="entry name" value="NAT_SF"/>
    <property type="match status" value="1"/>
</dbReference>
<evidence type="ECO:0000313" key="4">
    <source>
        <dbReference type="EMBL" id="GIE15862.1"/>
    </source>
</evidence>
<dbReference type="Pfam" id="PF00583">
    <property type="entry name" value="Acetyltransf_1"/>
    <property type="match status" value="1"/>
</dbReference>
<dbReference type="PANTHER" id="PTHR43420">
    <property type="entry name" value="ACETYLTRANSFERASE"/>
    <property type="match status" value="1"/>
</dbReference>
<organism evidence="4 5">
    <name type="scientific">Paractinoplanes ferrugineus</name>
    <dbReference type="NCBI Taxonomy" id="113564"/>
    <lineage>
        <taxon>Bacteria</taxon>
        <taxon>Bacillati</taxon>
        <taxon>Actinomycetota</taxon>
        <taxon>Actinomycetes</taxon>
        <taxon>Micromonosporales</taxon>
        <taxon>Micromonosporaceae</taxon>
        <taxon>Paractinoplanes</taxon>
    </lineage>
</organism>
<dbReference type="PROSITE" id="PS51186">
    <property type="entry name" value="GNAT"/>
    <property type="match status" value="1"/>
</dbReference>
<dbReference type="InterPro" id="IPR050680">
    <property type="entry name" value="YpeA/RimI_acetyltransf"/>
</dbReference>
<name>A0A919J9Q7_9ACTN</name>
<dbReference type="EMBL" id="BOMM01000073">
    <property type="protein sequence ID" value="GIE15862.1"/>
    <property type="molecule type" value="Genomic_DNA"/>
</dbReference>
<comment type="caution">
    <text evidence="4">The sequence shown here is derived from an EMBL/GenBank/DDBJ whole genome shotgun (WGS) entry which is preliminary data.</text>
</comment>
<dbReference type="AlphaFoldDB" id="A0A919J9Q7"/>
<sequence>MSFPPRRLGADDWRTWRDMRLAALADTPDAFASTLAKEAGYTEADWRAWLAAPLGLKLLAGDDAGMIGAWAPDGTVELYSMWVRPQWRGRGVGDLLIGEVLRWAGTRPVELWVAEGNVVAERLYLRHGFRLTDRRQPHPGRSGVRERLMVRECGGNPGLPTRPDND</sequence>
<evidence type="ECO:0000256" key="1">
    <source>
        <dbReference type="ARBA" id="ARBA00022679"/>
    </source>
</evidence>
<gene>
    <name evidence="4" type="ORF">Afe05nite_77020</name>
</gene>
<protein>
    <submittedName>
        <fullName evidence="4">N-acetyltransferase</fullName>
    </submittedName>
</protein>
<evidence type="ECO:0000259" key="3">
    <source>
        <dbReference type="PROSITE" id="PS51186"/>
    </source>
</evidence>
<proteinExistence type="predicted"/>
<dbReference type="InterPro" id="IPR000182">
    <property type="entry name" value="GNAT_dom"/>
</dbReference>
<dbReference type="InterPro" id="IPR016181">
    <property type="entry name" value="Acyl_CoA_acyltransferase"/>
</dbReference>
<evidence type="ECO:0000256" key="2">
    <source>
        <dbReference type="ARBA" id="ARBA00023315"/>
    </source>
</evidence>
<dbReference type="SUPFAM" id="SSF55729">
    <property type="entry name" value="Acyl-CoA N-acyltransferases (Nat)"/>
    <property type="match status" value="1"/>
</dbReference>
<keyword evidence="5" id="KW-1185">Reference proteome</keyword>
<dbReference type="Proteomes" id="UP000598174">
    <property type="component" value="Unassembled WGS sequence"/>
</dbReference>
<dbReference type="Gene3D" id="3.40.630.30">
    <property type="match status" value="1"/>
</dbReference>
<feature type="domain" description="N-acetyltransferase" evidence="3">
    <location>
        <begin position="17"/>
        <end position="151"/>
    </location>
</feature>
<keyword evidence="2" id="KW-0012">Acyltransferase</keyword>
<dbReference type="PANTHER" id="PTHR43420:SF44">
    <property type="entry name" value="ACETYLTRANSFERASE YPEA"/>
    <property type="match status" value="1"/>
</dbReference>